<dbReference type="Proteomes" id="UP000002009">
    <property type="component" value="Chromosome 16"/>
</dbReference>
<keyword evidence="1" id="KW-0472">Membrane</keyword>
<proteinExistence type="predicted"/>
<evidence type="ECO:0000313" key="3">
    <source>
        <dbReference type="Proteomes" id="UP000002009"/>
    </source>
</evidence>
<sequence length="292" mass="30481">MASLAATHPLATRAGAAASSALRAPRARASRRCALTTRAAAQTPSEIALSRRRTNNVFGPSDGARRGVSVVTEASKGYGFGYGYGYGFKYGHGYGEPELGGKSGAIVAPSSTAPSAPASSSSGTGGLKEWWAKAGKIDKSTIAALGGAALLSYGLISNVFYVSSLLGAMYTSCKVHALSPLVDKAAMQTFVTTYFGLWMIQNFLRPARMGLSVAISPFTDKIVEFFRRYVPGNKKPAAFALTVFCVNVLGTFAYMFGGFFLITWLTGVPLELGSLKSLLAAGKAEVAAKAIA</sequence>
<gene>
    <name evidence="2" type="ORF">MICPUN_104652</name>
</gene>
<keyword evidence="1" id="KW-0812">Transmembrane</keyword>
<dbReference type="PANTHER" id="PTHR34370">
    <property type="entry name" value="OS04G0600100 PROTEIN"/>
    <property type="match status" value="1"/>
</dbReference>
<dbReference type="PANTHER" id="PTHR34370:SF1">
    <property type="entry name" value="OS04G0600100 PROTEIN"/>
    <property type="match status" value="1"/>
</dbReference>
<feature type="transmembrane region" description="Helical" evidence="1">
    <location>
        <begin position="142"/>
        <end position="165"/>
    </location>
</feature>
<dbReference type="InParanoid" id="C1EJF1"/>
<dbReference type="RefSeq" id="XP_002506771.1">
    <property type="nucleotide sequence ID" value="XM_002506725.1"/>
</dbReference>
<feature type="transmembrane region" description="Helical" evidence="1">
    <location>
        <begin position="237"/>
        <end position="265"/>
    </location>
</feature>
<dbReference type="EMBL" id="CP001334">
    <property type="protein sequence ID" value="ACO68029.1"/>
    <property type="molecule type" value="Genomic_DNA"/>
</dbReference>
<evidence type="ECO:0000313" key="2">
    <source>
        <dbReference type="EMBL" id="ACO68029.1"/>
    </source>
</evidence>
<organism evidence="2 3">
    <name type="scientific">Micromonas commoda (strain RCC299 / NOUM17 / CCMP2709)</name>
    <name type="common">Picoplanktonic green alga</name>
    <dbReference type="NCBI Taxonomy" id="296587"/>
    <lineage>
        <taxon>Eukaryota</taxon>
        <taxon>Viridiplantae</taxon>
        <taxon>Chlorophyta</taxon>
        <taxon>Mamiellophyceae</taxon>
        <taxon>Mamiellales</taxon>
        <taxon>Mamiellaceae</taxon>
        <taxon>Micromonas</taxon>
    </lineage>
</organism>
<dbReference type="STRING" id="296587.C1EJF1"/>
<keyword evidence="1" id="KW-1133">Transmembrane helix</keyword>
<reference evidence="2 3" key="1">
    <citation type="journal article" date="2009" name="Science">
        <title>Green evolution and dynamic adaptations revealed by genomes of the marine picoeukaryotes Micromonas.</title>
        <authorList>
            <person name="Worden A.Z."/>
            <person name="Lee J.H."/>
            <person name="Mock T."/>
            <person name="Rouze P."/>
            <person name="Simmons M.P."/>
            <person name="Aerts A.L."/>
            <person name="Allen A.E."/>
            <person name="Cuvelier M.L."/>
            <person name="Derelle E."/>
            <person name="Everett M.V."/>
            <person name="Foulon E."/>
            <person name="Grimwood J."/>
            <person name="Gundlach H."/>
            <person name="Henrissat B."/>
            <person name="Napoli C."/>
            <person name="McDonald S.M."/>
            <person name="Parker M.S."/>
            <person name="Rombauts S."/>
            <person name="Salamov A."/>
            <person name="Von Dassow P."/>
            <person name="Badger J.H."/>
            <person name="Coutinho P.M."/>
            <person name="Demir E."/>
            <person name="Dubchak I."/>
            <person name="Gentemann C."/>
            <person name="Eikrem W."/>
            <person name="Gready J.E."/>
            <person name="John U."/>
            <person name="Lanier W."/>
            <person name="Lindquist E.A."/>
            <person name="Lucas S."/>
            <person name="Mayer K.F."/>
            <person name="Moreau H."/>
            <person name="Not F."/>
            <person name="Otillar R."/>
            <person name="Panaud O."/>
            <person name="Pangilinan J."/>
            <person name="Paulsen I."/>
            <person name="Piegu B."/>
            <person name="Poliakov A."/>
            <person name="Robbens S."/>
            <person name="Schmutz J."/>
            <person name="Toulza E."/>
            <person name="Wyss T."/>
            <person name="Zelensky A."/>
            <person name="Zhou K."/>
            <person name="Armbrust E.V."/>
            <person name="Bhattacharya D."/>
            <person name="Goodenough U.W."/>
            <person name="Van de Peer Y."/>
            <person name="Grigoriev I.V."/>
        </authorList>
    </citation>
    <scope>NUCLEOTIDE SEQUENCE [LARGE SCALE GENOMIC DNA]</scope>
    <source>
        <strain evidence="3">RCC299 / NOUM17</strain>
    </source>
</reference>
<dbReference type="OrthoDB" id="496991at2759"/>
<dbReference type="AlphaFoldDB" id="C1EJF1"/>
<feature type="transmembrane region" description="Helical" evidence="1">
    <location>
        <begin position="185"/>
        <end position="204"/>
    </location>
</feature>
<dbReference type="eggNOG" id="ENOG502S8NT">
    <property type="taxonomic scope" value="Eukaryota"/>
</dbReference>
<keyword evidence="3" id="KW-1185">Reference proteome</keyword>
<evidence type="ECO:0000256" key="1">
    <source>
        <dbReference type="SAM" id="Phobius"/>
    </source>
</evidence>
<dbReference type="KEGG" id="mis:MICPUN_104652"/>
<name>C1EJF1_MICCC</name>
<accession>C1EJF1</accession>
<protein>
    <submittedName>
        <fullName evidence="2">Uncharacterized protein</fullName>
    </submittedName>
</protein>
<dbReference type="GeneID" id="8249847"/>